<dbReference type="InterPro" id="IPR024079">
    <property type="entry name" value="MetalloPept_cat_dom_sf"/>
</dbReference>
<gene>
    <name evidence="8" type="ORF">HHL22_16520</name>
</gene>
<feature type="domain" description="Peptidase M10 metallopeptidase" evidence="6">
    <location>
        <begin position="422"/>
        <end position="487"/>
    </location>
</feature>
<dbReference type="InterPro" id="IPR002909">
    <property type="entry name" value="IPT_dom"/>
</dbReference>
<dbReference type="Pfam" id="PF00413">
    <property type="entry name" value="Peptidase_M10"/>
    <property type="match status" value="1"/>
</dbReference>
<dbReference type="AlphaFoldDB" id="A0A7Y0FNP6"/>
<evidence type="ECO:0000256" key="3">
    <source>
        <dbReference type="ARBA" id="ARBA00022801"/>
    </source>
</evidence>
<feature type="domain" description="IPT/TIG" evidence="7">
    <location>
        <begin position="220"/>
        <end position="311"/>
    </location>
</feature>
<dbReference type="InterPro" id="IPR013783">
    <property type="entry name" value="Ig-like_fold"/>
</dbReference>
<keyword evidence="4" id="KW-0862">Zinc</keyword>
<name>A0A7Y0FNP6_9BACT</name>
<protein>
    <submittedName>
        <fullName evidence="8">T9SS type A sorting domain-containing protein</fullName>
    </submittedName>
</protein>
<keyword evidence="5" id="KW-0732">Signal</keyword>
<dbReference type="RefSeq" id="WP_169532526.1">
    <property type="nucleotide sequence ID" value="NZ_JABBGH010000003.1"/>
</dbReference>
<dbReference type="NCBIfam" id="TIGR04183">
    <property type="entry name" value="Por_Secre_tail"/>
    <property type="match status" value="1"/>
</dbReference>
<dbReference type="GO" id="GO:0031012">
    <property type="term" value="C:extracellular matrix"/>
    <property type="evidence" value="ECO:0007669"/>
    <property type="project" value="InterPro"/>
</dbReference>
<evidence type="ECO:0000256" key="4">
    <source>
        <dbReference type="ARBA" id="ARBA00022833"/>
    </source>
</evidence>
<accession>A0A7Y0FNP6</accession>
<keyword evidence="3" id="KW-0378">Hydrolase</keyword>
<dbReference type="InterPro" id="IPR026444">
    <property type="entry name" value="Secre_tail"/>
</dbReference>
<evidence type="ECO:0000259" key="7">
    <source>
        <dbReference type="Pfam" id="PF01833"/>
    </source>
</evidence>
<dbReference type="Gene3D" id="3.40.390.10">
    <property type="entry name" value="Collagenase (Catalytic Domain)"/>
    <property type="match status" value="1"/>
</dbReference>
<evidence type="ECO:0000313" key="8">
    <source>
        <dbReference type="EMBL" id="NML66811.1"/>
    </source>
</evidence>
<keyword evidence="1" id="KW-0645">Protease</keyword>
<keyword evidence="9" id="KW-1185">Reference proteome</keyword>
<dbReference type="Proteomes" id="UP000559626">
    <property type="component" value="Unassembled WGS sequence"/>
</dbReference>
<evidence type="ECO:0000313" key="9">
    <source>
        <dbReference type="Proteomes" id="UP000559626"/>
    </source>
</evidence>
<dbReference type="Pfam" id="PF01833">
    <property type="entry name" value="TIG"/>
    <property type="match status" value="1"/>
</dbReference>
<dbReference type="InterPro" id="IPR001818">
    <property type="entry name" value="Pept_M10_metallopeptidase"/>
</dbReference>
<evidence type="ECO:0000259" key="6">
    <source>
        <dbReference type="Pfam" id="PF00413"/>
    </source>
</evidence>
<feature type="chain" id="PRO_5031230078" evidence="5">
    <location>
        <begin position="27"/>
        <end position="709"/>
    </location>
</feature>
<dbReference type="SUPFAM" id="SSF81296">
    <property type="entry name" value="E set domains"/>
    <property type="match status" value="1"/>
</dbReference>
<organism evidence="8 9">
    <name type="scientific">Hymenobacter polaris</name>
    <dbReference type="NCBI Taxonomy" id="2682546"/>
    <lineage>
        <taxon>Bacteria</taxon>
        <taxon>Pseudomonadati</taxon>
        <taxon>Bacteroidota</taxon>
        <taxon>Cytophagia</taxon>
        <taxon>Cytophagales</taxon>
        <taxon>Hymenobacteraceae</taxon>
        <taxon>Hymenobacter</taxon>
    </lineage>
</organism>
<dbReference type="InterPro" id="IPR014756">
    <property type="entry name" value="Ig_E-set"/>
</dbReference>
<evidence type="ECO:0000256" key="2">
    <source>
        <dbReference type="ARBA" id="ARBA00022723"/>
    </source>
</evidence>
<evidence type="ECO:0000256" key="1">
    <source>
        <dbReference type="ARBA" id="ARBA00022670"/>
    </source>
</evidence>
<feature type="signal peptide" evidence="5">
    <location>
        <begin position="1"/>
        <end position="26"/>
    </location>
</feature>
<sequence>MRFYPLLPGWLMGLLAGLLGATSAAAQLAPGLPAPAPLPCLLLPLGPAERVAAAPLIVEAQVLDAQGEWDAGHQRIFTRQHLRVFRVLKGALPDTAALPLLVEGGQVGLIRQELTNTLRPLPPGQQGIFFLMPAPWPGLASAWAAYASSQGVIAFDLAQNTAAEPTRPYASPAAALAQTIQLSGQPAQVLRPNPALAAAAQQAAARAAAAATQRTQAVAISGFSPSVTTAGTGAVLTIVGSGFGSSRGSGGVDFRNADDGGATTTRALAFDYLSWSDTRIQVRVPSLASDGHPAGTGLLRVTAADGSTADSATPLTIVYALTTINNTSSTFVDRPNHVATNGAGGLNFQLAPNFRANAAAVAAWQRALAQWRCRTGINWALGPDAAANTIALDQANVVAFDDGSLPARVLGRTSTYYSGCYNLQGEVVFYTQEIDQQFATSLTFQFGPALATAGQYDFESVATHELGHAQQLSHLIRPGAIMHYGIAAGANLRTLNPASDVAGGRLVLRTRSFRQRGCGGPAMLPAPLTSLGATTPGGATFPFSTRDECYVSGFVLERSAGPDTTAAAAGWQAVASTSAGQASGQYQLADPQPATGLRYYRLGVRRPDGTTDYAAPLPASADTATAGPQVFPNPLGANQLQLSYPAAAAGTLVLRLYDTVGRCCLAQAVSVQAGLNLLSLNAEGLLPGLYLLRFTASGQPSYTVRLLRL</sequence>
<comment type="caution">
    <text evidence="8">The sequence shown here is derived from an EMBL/GenBank/DDBJ whole genome shotgun (WGS) entry which is preliminary data.</text>
</comment>
<evidence type="ECO:0000256" key="5">
    <source>
        <dbReference type="SAM" id="SignalP"/>
    </source>
</evidence>
<dbReference type="EMBL" id="JABBGH010000003">
    <property type="protein sequence ID" value="NML66811.1"/>
    <property type="molecule type" value="Genomic_DNA"/>
</dbReference>
<dbReference type="GO" id="GO:0006508">
    <property type="term" value="P:proteolysis"/>
    <property type="evidence" value="ECO:0007669"/>
    <property type="project" value="UniProtKB-KW"/>
</dbReference>
<dbReference type="GO" id="GO:0008270">
    <property type="term" value="F:zinc ion binding"/>
    <property type="evidence" value="ECO:0007669"/>
    <property type="project" value="InterPro"/>
</dbReference>
<dbReference type="Gene3D" id="2.60.40.10">
    <property type="entry name" value="Immunoglobulins"/>
    <property type="match status" value="1"/>
</dbReference>
<reference evidence="8 9" key="1">
    <citation type="submission" date="2020-04" db="EMBL/GenBank/DDBJ databases">
        <title>Hymenobacter polaris sp. nov., isolated from Arctic soil.</title>
        <authorList>
            <person name="Dahal R.H."/>
        </authorList>
    </citation>
    <scope>NUCLEOTIDE SEQUENCE [LARGE SCALE GENOMIC DNA]</scope>
    <source>
        <strain evidence="8 9">RP-2-7</strain>
    </source>
</reference>
<proteinExistence type="predicted"/>
<dbReference type="SUPFAM" id="SSF55486">
    <property type="entry name" value="Metalloproteases ('zincins'), catalytic domain"/>
    <property type="match status" value="1"/>
</dbReference>
<keyword evidence="2" id="KW-0479">Metal-binding</keyword>
<dbReference type="GO" id="GO:0004222">
    <property type="term" value="F:metalloendopeptidase activity"/>
    <property type="evidence" value="ECO:0007669"/>
    <property type="project" value="InterPro"/>
</dbReference>